<sequence length="169" mass="18798">MSETLSCPACKSNGQTDIKGCSSCGYSFEATSEEQSKFIGQLILKKSTLKEAKTKLKRARIALWIIGGYFVLSGVYFMLTFEAFSPLYFVPPMIFGLLFIGFGFLTFKSPIISIVISLILIISYWGFNAVIDINAIIRGLLFKIVILMVMIHALMSTIQAKSIQKKVNI</sequence>
<organism evidence="2 3">
    <name type="scientific">Mesohalobacter halotolerans</name>
    <dbReference type="NCBI Taxonomy" id="1883405"/>
    <lineage>
        <taxon>Bacteria</taxon>
        <taxon>Pseudomonadati</taxon>
        <taxon>Bacteroidota</taxon>
        <taxon>Flavobacteriia</taxon>
        <taxon>Flavobacteriales</taxon>
        <taxon>Flavobacteriaceae</taxon>
        <taxon>Mesohalobacter</taxon>
    </lineage>
</organism>
<protein>
    <submittedName>
        <fullName evidence="2">Uncharacterized protein</fullName>
    </submittedName>
</protein>
<dbReference type="Proteomes" id="UP000306552">
    <property type="component" value="Unassembled WGS sequence"/>
</dbReference>
<accession>A0A4V6ALH1</accession>
<dbReference type="RefSeq" id="WP_138931917.1">
    <property type="nucleotide sequence ID" value="NZ_SWMU01000002.1"/>
</dbReference>
<feature type="transmembrane region" description="Helical" evidence="1">
    <location>
        <begin position="112"/>
        <end position="130"/>
    </location>
</feature>
<evidence type="ECO:0000256" key="1">
    <source>
        <dbReference type="SAM" id="Phobius"/>
    </source>
</evidence>
<name>A0A4V6ALH1_9FLAO</name>
<proteinExistence type="predicted"/>
<gene>
    <name evidence="2" type="ORF">FCN74_07255</name>
</gene>
<feature type="transmembrane region" description="Helical" evidence="1">
    <location>
        <begin position="61"/>
        <end position="81"/>
    </location>
</feature>
<feature type="transmembrane region" description="Helical" evidence="1">
    <location>
        <begin position="136"/>
        <end position="155"/>
    </location>
</feature>
<keyword evidence="3" id="KW-1185">Reference proteome</keyword>
<keyword evidence="1" id="KW-0472">Membrane</keyword>
<keyword evidence="1" id="KW-1133">Transmembrane helix</keyword>
<keyword evidence="1" id="KW-0812">Transmembrane</keyword>
<reference evidence="2 3" key="1">
    <citation type="submission" date="2019-04" db="EMBL/GenBank/DDBJ databases">
        <title>Psychroflexus halotolerans sp. nov., isolated from a marine solar saltern.</title>
        <authorList>
            <person name="Feng X."/>
        </authorList>
    </citation>
    <scope>NUCLEOTIDE SEQUENCE [LARGE SCALE GENOMIC DNA]</scope>
    <source>
        <strain evidence="2 3">WDS2C27</strain>
    </source>
</reference>
<dbReference type="AlphaFoldDB" id="A0A4V6ALH1"/>
<feature type="transmembrane region" description="Helical" evidence="1">
    <location>
        <begin position="87"/>
        <end position="105"/>
    </location>
</feature>
<comment type="caution">
    <text evidence="2">The sequence shown here is derived from an EMBL/GenBank/DDBJ whole genome shotgun (WGS) entry which is preliminary data.</text>
</comment>
<evidence type="ECO:0000313" key="3">
    <source>
        <dbReference type="Proteomes" id="UP000306552"/>
    </source>
</evidence>
<evidence type="ECO:0000313" key="2">
    <source>
        <dbReference type="EMBL" id="TKS56815.1"/>
    </source>
</evidence>
<dbReference type="EMBL" id="SWMU01000002">
    <property type="protein sequence ID" value="TKS56815.1"/>
    <property type="molecule type" value="Genomic_DNA"/>
</dbReference>